<gene>
    <name evidence="1" type="ORF">NFRAN_2380</name>
</gene>
<dbReference type="GeneID" id="39421596"/>
<name>A0A484IAE0_9ARCH</name>
<protein>
    <submittedName>
        <fullName evidence="1">Uncharacterized protein</fullName>
    </submittedName>
</protein>
<organism evidence="1 2">
    <name type="scientific">Candidatus Nitrosocosmicus franklandianus</name>
    <dbReference type="NCBI Taxonomy" id="1798806"/>
    <lineage>
        <taxon>Archaea</taxon>
        <taxon>Nitrososphaerota</taxon>
        <taxon>Nitrososphaeria</taxon>
        <taxon>Nitrososphaerales</taxon>
        <taxon>Nitrososphaeraceae</taxon>
        <taxon>Candidatus Nitrosocosmicus</taxon>
    </lineage>
</organism>
<sequence>MTNMNCPHCHDEYELTFQRITGFTKDIKSAYEIYYQTCPHCDKPIVGLYQHPVPGYEFDLEKRKKLIKFYGEPVL</sequence>
<keyword evidence="2" id="KW-1185">Reference proteome</keyword>
<accession>A0A484IAE0</accession>
<evidence type="ECO:0000313" key="1">
    <source>
        <dbReference type="EMBL" id="VFJ14702.1"/>
    </source>
</evidence>
<reference evidence="1 2" key="1">
    <citation type="submission" date="2019-02" db="EMBL/GenBank/DDBJ databases">
        <authorList>
            <person name="Lehtovirta-Morley E L."/>
        </authorList>
    </citation>
    <scope>NUCLEOTIDE SEQUENCE [LARGE SCALE GENOMIC DNA]</scope>
    <source>
        <strain evidence="1">NFRAN1</strain>
    </source>
</reference>
<dbReference type="Proteomes" id="UP000294299">
    <property type="component" value="Chromosome NFRAN"/>
</dbReference>
<evidence type="ECO:0000313" key="2">
    <source>
        <dbReference type="Proteomes" id="UP000294299"/>
    </source>
</evidence>
<dbReference type="OrthoDB" id="284044at2157"/>
<dbReference type="EMBL" id="LR216287">
    <property type="protein sequence ID" value="VFJ14702.1"/>
    <property type="molecule type" value="Genomic_DNA"/>
</dbReference>
<dbReference type="KEGG" id="nfn:NFRAN_2380"/>
<dbReference type="AlphaFoldDB" id="A0A484IAE0"/>
<proteinExistence type="predicted"/>
<dbReference type="RefSeq" id="WP_172602270.1">
    <property type="nucleotide sequence ID" value="NZ_LR216287.1"/>
</dbReference>